<protein>
    <recommendedName>
        <fullName evidence="1">DUF6537 domain-containing protein</fullName>
    </recommendedName>
</protein>
<evidence type="ECO:0000313" key="2">
    <source>
        <dbReference type="EMBL" id="KAB0639247.1"/>
    </source>
</evidence>
<feature type="domain" description="DUF6537" evidence="1">
    <location>
        <begin position="1"/>
        <end position="71"/>
    </location>
</feature>
<comment type="caution">
    <text evidence="2">The sequence shown here is derived from an EMBL/GenBank/DDBJ whole genome shotgun (WGS) entry which is preliminary data.</text>
</comment>
<reference evidence="2 3" key="1">
    <citation type="submission" date="2019-09" db="EMBL/GenBank/DDBJ databases">
        <title>Draft genome sequences of 48 bacterial type strains from the CCUG.</title>
        <authorList>
            <person name="Tunovic T."/>
            <person name="Pineiro-Iglesias B."/>
            <person name="Unosson C."/>
            <person name="Inganas E."/>
            <person name="Ohlen M."/>
            <person name="Cardew S."/>
            <person name="Jensie-Markopoulos S."/>
            <person name="Salva-Serra F."/>
            <person name="Jaen-Luchoro D."/>
            <person name="Karlsson R."/>
            <person name="Svensson-Stadler L."/>
            <person name="Chun J."/>
            <person name="Moore E."/>
        </authorList>
    </citation>
    <scope>NUCLEOTIDE SEQUENCE [LARGE SCALE GENOMIC DNA]</scope>
    <source>
        <strain evidence="2 3">CCUG 65687</strain>
    </source>
</reference>
<dbReference type="Proteomes" id="UP000473571">
    <property type="component" value="Unassembled WGS sequence"/>
</dbReference>
<evidence type="ECO:0000313" key="3">
    <source>
        <dbReference type="Proteomes" id="UP000473571"/>
    </source>
</evidence>
<dbReference type="RefSeq" id="WP_151007286.1">
    <property type="nucleotide sequence ID" value="NZ_VZOL01001183.1"/>
</dbReference>
<dbReference type="Pfam" id="PF20169">
    <property type="entry name" value="DUF6537"/>
    <property type="match status" value="1"/>
</dbReference>
<sequence>LRGTWLDPFGRTVERRMERALAHDYETTLTRALAVTTAANAAQVAQLAELHARVRGFGHVKVRNLAGVKRAERELALQLGIDAATSAAVQHALDEMKGAGMLKGIPVVVAK</sequence>
<dbReference type="AlphaFoldDB" id="A0A6L3MZW3"/>
<feature type="non-terminal residue" evidence="2">
    <location>
        <position position="1"/>
    </location>
</feature>
<dbReference type="InterPro" id="IPR046667">
    <property type="entry name" value="DUF6537"/>
</dbReference>
<organism evidence="2 3">
    <name type="scientific">Burkholderia territorii</name>
    <dbReference type="NCBI Taxonomy" id="1503055"/>
    <lineage>
        <taxon>Bacteria</taxon>
        <taxon>Pseudomonadati</taxon>
        <taxon>Pseudomonadota</taxon>
        <taxon>Betaproteobacteria</taxon>
        <taxon>Burkholderiales</taxon>
        <taxon>Burkholderiaceae</taxon>
        <taxon>Burkholderia</taxon>
        <taxon>Burkholderia cepacia complex</taxon>
    </lineage>
</organism>
<gene>
    <name evidence="2" type="ORF">F7R13_34325</name>
</gene>
<proteinExistence type="predicted"/>
<accession>A0A6L3MZW3</accession>
<dbReference type="EMBL" id="VZOL01001183">
    <property type="protein sequence ID" value="KAB0639247.1"/>
    <property type="molecule type" value="Genomic_DNA"/>
</dbReference>
<name>A0A6L3MZW3_9BURK</name>
<evidence type="ECO:0000259" key="1">
    <source>
        <dbReference type="Pfam" id="PF20169"/>
    </source>
</evidence>